<dbReference type="Gene3D" id="2.10.70.10">
    <property type="entry name" value="Complement Module, domain 1"/>
    <property type="match status" value="2"/>
</dbReference>
<dbReference type="AlphaFoldDB" id="A0A4U5PEI8"/>
<evidence type="ECO:0000313" key="7">
    <source>
        <dbReference type="EMBL" id="TKR94902.1"/>
    </source>
</evidence>
<dbReference type="PANTHER" id="PTHR45785:SF2">
    <property type="entry name" value="COMPLEMENT FACTOR H-RELATED"/>
    <property type="match status" value="1"/>
</dbReference>
<comment type="caution">
    <text evidence="7">The sequence shown here is derived from an EMBL/GenBank/DDBJ whole genome shotgun (WGS) entry which is preliminary data.</text>
</comment>
<evidence type="ECO:0000256" key="3">
    <source>
        <dbReference type="ARBA" id="ARBA00022729"/>
    </source>
</evidence>
<dbReference type="InterPro" id="IPR035976">
    <property type="entry name" value="Sushi/SCR/CCP_sf"/>
</dbReference>
<keyword evidence="3" id="KW-0732">Signal</keyword>
<evidence type="ECO:0000256" key="4">
    <source>
        <dbReference type="ARBA" id="ARBA00023157"/>
    </source>
</evidence>
<proteinExistence type="predicted"/>
<sequence>MLRGAQTSTCNGGMWNPPNLGSCSGQFYNPPPNNLITASAPVGVQFPVETSKSPAPGPSQCALLDQIVSHGVIEYSDRFNPTGPFAAGVTAALTCGFGFVVSGTPKVSCSGGTWIPARLGECQQTEGANTLVEVPQKDGGCSTMQMKLSDGYLDIDRTQENGFFPVGTTANLQCKGGYTPQGNTKSNCKGNQWHPSLGSCVKARDSGSSVHNCQPLVPPFNGRISYIQASSSNNYQTGTTAILNCELGYVVDGQAALSCTQNGWKPQPGFGQCRLNNEIYG</sequence>
<feature type="domain" description="Sushi" evidence="6">
    <location>
        <begin position="211"/>
        <end position="275"/>
    </location>
</feature>
<evidence type="ECO:0000256" key="1">
    <source>
        <dbReference type="ARBA" id="ARBA00004328"/>
    </source>
</evidence>
<dbReference type="PROSITE" id="PS50923">
    <property type="entry name" value="SUSHI"/>
    <property type="match status" value="2"/>
</dbReference>
<reference evidence="7 8" key="2">
    <citation type="journal article" date="2019" name="G3 (Bethesda)">
        <title>Hybrid Assembly of the Genome of the Entomopathogenic Nematode Steinernema carpocapsae Identifies the X-Chromosome.</title>
        <authorList>
            <person name="Serra L."/>
            <person name="Macchietto M."/>
            <person name="Macias-Munoz A."/>
            <person name="McGill C.J."/>
            <person name="Rodriguez I.M."/>
            <person name="Rodriguez B."/>
            <person name="Murad R."/>
            <person name="Mortazavi A."/>
        </authorList>
    </citation>
    <scope>NUCLEOTIDE SEQUENCE [LARGE SCALE GENOMIC DNA]</scope>
    <source>
        <strain evidence="7 8">ALL</strain>
    </source>
</reference>
<organism evidence="7 8">
    <name type="scientific">Steinernema carpocapsae</name>
    <name type="common">Entomopathogenic nematode</name>
    <dbReference type="NCBI Taxonomy" id="34508"/>
    <lineage>
        <taxon>Eukaryota</taxon>
        <taxon>Metazoa</taxon>
        <taxon>Ecdysozoa</taxon>
        <taxon>Nematoda</taxon>
        <taxon>Chromadorea</taxon>
        <taxon>Rhabditida</taxon>
        <taxon>Tylenchina</taxon>
        <taxon>Panagrolaimomorpha</taxon>
        <taxon>Strongyloidoidea</taxon>
        <taxon>Steinernematidae</taxon>
        <taxon>Steinernema</taxon>
    </lineage>
</organism>
<dbReference type="InterPro" id="IPR000436">
    <property type="entry name" value="Sushi_SCR_CCP_dom"/>
</dbReference>
<dbReference type="Proteomes" id="UP000298663">
    <property type="component" value="Unassembled WGS sequence"/>
</dbReference>
<evidence type="ECO:0000313" key="8">
    <source>
        <dbReference type="Proteomes" id="UP000298663"/>
    </source>
</evidence>
<comment type="subcellular location">
    <subcellularLocation>
        <location evidence="1">Virion</location>
    </subcellularLocation>
</comment>
<dbReference type="STRING" id="34508.A0A4U5PEI8"/>
<keyword evidence="2 5" id="KW-0768">Sushi</keyword>
<evidence type="ECO:0000256" key="2">
    <source>
        <dbReference type="ARBA" id="ARBA00022659"/>
    </source>
</evidence>
<dbReference type="OrthoDB" id="6127264at2759"/>
<dbReference type="PANTHER" id="PTHR45785">
    <property type="entry name" value="COMPLEMENT FACTOR H-RELATED"/>
    <property type="match status" value="1"/>
</dbReference>
<reference evidence="7 8" key="1">
    <citation type="journal article" date="2015" name="Genome Biol.">
        <title>Comparative genomics of Steinernema reveals deeply conserved gene regulatory networks.</title>
        <authorList>
            <person name="Dillman A.R."/>
            <person name="Macchietto M."/>
            <person name="Porter C.F."/>
            <person name="Rogers A."/>
            <person name="Williams B."/>
            <person name="Antoshechkin I."/>
            <person name="Lee M.M."/>
            <person name="Goodwin Z."/>
            <person name="Lu X."/>
            <person name="Lewis E.E."/>
            <person name="Goodrich-Blair H."/>
            <person name="Stock S.P."/>
            <person name="Adams B.J."/>
            <person name="Sternberg P.W."/>
            <person name="Mortazavi A."/>
        </authorList>
    </citation>
    <scope>NUCLEOTIDE SEQUENCE [LARGE SCALE GENOMIC DNA]</scope>
    <source>
        <strain evidence="7 8">ALL</strain>
    </source>
</reference>
<dbReference type="EMBL" id="AZBU02000002">
    <property type="protein sequence ID" value="TKR94902.1"/>
    <property type="molecule type" value="Genomic_DNA"/>
</dbReference>
<keyword evidence="8" id="KW-1185">Reference proteome</keyword>
<protein>
    <recommendedName>
        <fullName evidence="6">Sushi domain-containing protein</fullName>
    </recommendedName>
</protein>
<dbReference type="SMART" id="SM00032">
    <property type="entry name" value="CCP"/>
    <property type="match status" value="3"/>
</dbReference>
<dbReference type="SUPFAM" id="SSF57535">
    <property type="entry name" value="Complement control module/SCR domain"/>
    <property type="match status" value="2"/>
</dbReference>
<keyword evidence="4 5" id="KW-1015">Disulfide bond</keyword>
<dbReference type="CDD" id="cd00033">
    <property type="entry name" value="CCP"/>
    <property type="match status" value="2"/>
</dbReference>
<accession>A0A4U5PEI8</accession>
<evidence type="ECO:0000256" key="5">
    <source>
        <dbReference type="PROSITE-ProRule" id="PRU00302"/>
    </source>
</evidence>
<gene>
    <name evidence="7" type="ORF">L596_009134</name>
</gene>
<feature type="disulfide bond" evidence="5">
    <location>
        <begin position="95"/>
        <end position="122"/>
    </location>
</feature>
<feature type="domain" description="Sushi" evidence="6">
    <location>
        <begin position="59"/>
        <end position="124"/>
    </location>
</feature>
<dbReference type="Pfam" id="PF00084">
    <property type="entry name" value="Sushi"/>
    <property type="match status" value="3"/>
</dbReference>
<comment type="caution">
    <text evidence="5">Lacks conserved residue(s) required for the propagation of feature annotation.</text>
</comment>
<evidence type="ECO:0000259" key="6">
    <source>
        <dbReference type="PROSITE" id="PS50923"/>
    </source>
</evidence>
<name>A0A4U5PEI8_STECR</name>
<dbReference type="InterPro" id="IPR051503">
    <property type="entry name" value="ComplSys_Reg/VirEntry_Med"/>
</dbReference>